<protein>
    <submittedName>
        <fullName evidence="2">IS982 family transposase</fullName>
    </submittedName>
</protein>
<reference evidence="2 3" key="1">
    <citation type="submission" date="2022-12" db="EMBL/GenBank/DDBJ databases">
        <title>Streptococcus alactolyticus LGM, complete genome.</title>
        <authorList>
            <person name="Liu Z."/>
            <person name="Mu C."/>
            <person name="Zhu W."/>
        </authorList>
    </citation>
    <scope>NUCLEOTIDE SEQUENCE [LARGE SCALE GENOMIC DNA]</scope>
    <source>
        <strain evidence="2 3">LGM</strain>
    </source>
</reference>
<accession>A0ABY7M3R3</accession>
<dbReference type="RefSeq" id="WP_269725816.1">
    <property type="nucleotide sequence ID" value="NZ_CP114883.1"/>
</dbReference>
<proteinExistence type="predicted"/>
<sequence length="175" mass="20524">MSHLQYTAKSHLPVCLPVRNFKTRIFRDEQADISFNSAKQMWFYGFKVHMLVSLSGYVVNDLVTPASTHDSKACEELLEDTNFPMILADLGYISQSLKQRLAQKGYQLWTPLRQNMSEAKHHNNWKLMAKRRTIETRFSVLCTEFDIQSPLVRSLCGLELWLESIIWVYNLRFFN</sequence>
<feature type="domain" description="Transposase DDE" evidence="1">
    <location>
        <begin position="6"/>
        <end position="142"/>
    </location>
</feature>
<dbReference type="InterPro" id="IPR025668">
    <property type="entry name" value="Tnp_DDE_dom"/>
</dbReference>
<evidence type="ECO:0000259" key="1">
    <source>
        <dbReference type="Pfam" id="PF13612"/>
    </source>
</evidence>
<dbReference type="Pfam" id="PF13612">
    <property type="entry name" value="DDE_Tnp_1_3"/>
    <property type="match status" value="1"/>
</dbReference>
<gene>
    <name evidence="2" type="ORF">O6R09_03870</name>
</gene>
<evidence type="ECO:0000313" key="2">
    <source>
        <dbReference type="EMBL" id="WBB07070.1"/>
    </source>
</evidence>
<dbReference type="EMBL" id="CP114883">
    <property type="protein sequence ID" value="WBB07070.1"/>
    <property type="molecule type" value="Genomic_DNA"/>
</dbReference>
<name>A0ABY7M3R3_STRAY</name>
<dbReference type="Proteomes" id="UP001212085">
    <property type="component" value="Chromosome"/>
</dbReference>
<keyword evidence="3" id="KW-1185">Reference proteome</keyword>
<organism evidence="2 3">
    <name type="scientific">Streptococcus alactolyticus</name>
    <dbReference type="NCBI Taxonomy" id="29389"/>
    <lineage>
        <taxon>Bacteria</taxon>
        <taxon>Bacillati</taxon>
        <taxon>Bacillota</taxon>
        <taxon>Bacilli</taxon>
        <taxon>Lactobacillales</taxon>
        <taxon>Streptococcaceae</taxon>
        <taxon>Streptococcus</taxon>
    </lineage>
</organism>
<dbReference type="NCBIfam" id="NF033520">
    <property type="entry name" value="transpos_IS982"/>
    <property type="match status" value="1"/>
</dbReference>
<evidence type="ECO:0000313" key="3">
    <source>
        <dbReference type="Proteomes" id="UP001212085"/>
    </source>
</evidence>